<gene>
    <name evidence="2" type="ORF">BECKTC1821D_GA0114238_10158</name>
    <name evidence="3" type="ORF">BECKTC1821F_GA0114240_100156</name>
</gene>
<evidence type="ECO:0000313" key="3">
    <source>
        <dbReference type="EMBL" id="VFK51347.1"/>
    </source>
</evidence>
<reference evidence="2" key="1">
    <citation type="submission" date="2019-02" db="EMBL/GenBank/DDBJ databases">
        <authorList>
            <person name="Gruber-Vodicka R. H."/>
            <person name="Seah K. B. B."/>
        </authorList>
    </citation>
    <scope>NUCLEOTIDE SEQUENCE</scope>
    <source>
        <strain evidence="2">BECK_BZ123</strain>
        <strain evidence="3">BECK_BZ126</strain>
    </source>
</reference>
<evidence type="ECO:0000313" key="2">
    <source>
        <dbReference type="EMBL" id="VFK43102.1"/>
    </source>
</evidence>
<accession>A0A450YNK8</accession>
<organism evidence="2">
    <name type="scientific">Candidatus Kentrum sp. TC</name>
    <dbReference type="NCBI Taxonomy" id="2126339"/>
    <lineage>
        <taxon>Bacteria</taxon>
        <taxon>Pseudomonadati</taxon>
        <taxon>Pseudomonadota</taxon>
        <taxon>Gammaproteobacteria</taxon>
        <taxon>Candidatus Kentrum</taxon>
    </lineage>
</organism>
<feature type="region of interest" description="Disordered" evidence="1">
    <location>
        <begin position="217"/>
        <end position="236"/>
    </location>
</feature>
<name>A0A450YNK8_9GAMM</name>
<sequence length="236" mass="26024">MIHHSRRTDIHEAIDTGISLLDNLSHHPTRILEKAFKDTALHRVLSPHHIGILAPSSSHGDLSIAIEGRGLEVLSVFPSAVVTAQLTQCFGKRVSVDIYLCRPMTDHVDDFTTGHDKVGACPKMEIFRVVDGLTAEDIRAAMSDVLHVAYTPRQPTDTATISQKMLVEGFEYVGGGINSNEPMSEENAITVLYFRKRQPIEGIPKIEFFLPGKHALPPVPGTADPSKRSFNDPTLW</sequence>
<dbReference type="EMBL" id="CAADFS010000015">
    <property type="protein sequence ID" value="VFK43102.1"/>
    <property type="molecule type" value="Genomic_DNA"/>
</dbReference>
<evidence type="ECO:0000256" key="1">
    <source>
        <dbReference type="SAM" id="MobiDB-lite"/>
    </source>
</evidence>
<dbReference type="AlphaFoldDB" id="A0A450YNK8"/>
<dbReference type="EMBL" id="CAADFW010000001">
    <property type="protein sequence ID" value="VFK51347.1"/>
    <property type="molecule type" value="Genomic_DNA"/>
</dbReference>
<protein>
    <submittedName>
        <fullName evidence="2">Uncharacterized protein</fullName>
    </submittedName>
</protein>
<proteinExistence type="predicted"/>